<dbReference type="EMBL" id="CAJGYO010000010">
    <property type="protein sequence ID" value="CAD6256478.1"/>
    <property type="molecule type" value="Genomic_DNA"/>
</dbReference>
<dbReference type="PANTHER" id="PTHR44586:SF23">
    <property type="entry name" value="F-BOX DOMAIN-CONTAINING PROTEIN"/>
    <property type="match status" value="1"/>
</dbReference>
<feature type="domain" description="KIB1-4 beta-propeller" evidence="2">
    <location>
        <begin position="68"/>
        <end position="183"/>
    </location>
</feature>
<organism evidence="3 4">
    <name type="scientific">Miscanthus lutarioriparius</name>
    <dbReference type="NCBI Taxonomy" id="422564"/>
    <lineage>
        <taxon>Eukaryota</taxon>
        <taxon>Viridiplantae</taxon>
        <taxon>Streptophyta</taxon>
        <taxon>Embryophyta</taxon>
        <taxon>Tracheophyta</taxon>
        <taxon>Spermatophyta</taxon>
        <taxon>Magnoliopsida</taxon>
        <taxon>Liliopsida</taxon>
        <taxon>Poales</taxon>
        <taxon>Poaceae</taxon>
        <taxon>PACMAD clade</taxon>
        <taxon>Panicoideae</taxon>
        <taxon>Andropogonodae</taxon>
        <taxon>Andropogoneae</taxon>
        <taxon>Saccharinae</taxon>
        <taxon>Miscanthus</taxon>
    </lineage>
</organism>
<name>A0A811QI62_9POAL</name>
<dbReference type="AlphaFoldDB" id="A0A811QI62"/>
<evidence type="ECO:0000256" key="1">
    <source>
        <dbReference type="SAM" id="MobiDB-lite"/>
    </source>
</evidence>
<accession>A0A811QI62</accession>
<dbReference type="OrthoDB" id="602754at2759"/>
<protein>
    <recommendedName>
        <fullName evidence="2">KIB1-4 beta-propeller domain-containing protein</fullName>
    </recommendedName>
</protein>
<evidence type="ECO:0000313" key="3">
    <source>
        <dbReference type="EMBL" id="CAD6256478.1"/>
    </source>
</evidence>
<sequence length="200" mass="21758">MVATVMGVAGHPGPVPRRLRLLLLVRRLLRRPPRSASPSPTRPRACSTRPAATTTPAPPRSTAPRAARRSGSACRTHRCVWLATADEASNLHLVNPLSGAQVALPPVTTLYHVESFLDGGGSLVYSVQESEDRDNPEEPPVQYPAQKLRLFLYYKVVMSCSPSKGRDCVVLLLHRPGYGGMIQSKILCSHRRVMSCKCGG</sequence>
<evidence type="ECO:0000313" key="4">
    <source>
        <dbReference type="Proteomes" id="UP000604825"/>
    </source>
</evidence>
<dbReference type="Proteomes" id="UP000604825">
    <property type="component" value="Unassembled WGS sequence"/>
</dbReference>
<keyword evidence="4" id="KW-1185">Reference proteome</keyword>
<dbReference type="InterPro" id="IPR005174">
    <property type="entry name" value="KIB1-4_b-propeller"/>
</dbReference>
<feature type="region of interest" description="Disordered" evidence="1">
    <location>
        <begin position="32"/>
        <end position="70"/>
    </location>
</feature>
<evidence type="ECO:0000259" key="2">
    <source>
        <dbReference type="Pfam" id="PF03478"/>
    </source>
</evidence>
<dbReference type="Pfam" id="PF03478">
    <property type="entry name" value="Beta-prop_KIB1-4"/>
    <property type="match status" value="1"/>
</dbReference>
<comment type="caution">
    <text evidence="3">The sequence shown here is derived from an EMBL/GenBank/DDBJ whole genome shotgun (WGS) entry which is preliminary data.</text>
</comment>
<proteinExistence type="predicted"/>
<feature type="compositionally biased region" description="Low complexity" evidence="1">
    <location>
        <begin position="34"/>
        <end position="55"/>
    </location>
</feature>
<gene>
    <name evidence="3" type="ORF">NCGR_LOCUS39984</name>
</gene>
<dbReference type="PANTHER" id="PTHR44586">
    <property type="entry name" value="F-BOX DOMAIN CONTAINING PROTEIN, EXPRESSED"/>
    <property type="match status" value="1"/>
</dbReference>
<reference evidence="3" key="1">
    <citation type="submission" date="2020-10" db="EMBL/GenBank/DDBJ databases">
        <authorList>
            <person name="Han B."/>
            <person name="Lu T."/>
            <person name="Zhao Q."/>
            <person name="Huang X."/>
            <person name="Zhao Y."/>
        </authorList>
    </citation>
    <scope>NUCLEOTIDE SEQUENCE</scope>
</reference>